<evidence type="ECO:0000313" key="1">
    <source>
        <dbReference type="EMBL" id="KAJ3554973.1"/>
    </source>
</evidence>
<gene>
    <name evidence="1" type="ORF">NM688_g2827</name>
</gene>
<evidence type="ECO:0000313" key="2">
    <source>
        <dbReference type="Proteomes" id="UP001148662"/>
    </source>
</evidence>
<proteinExistence type="predicted"/>
<keyword evidence="2" id="KW-1185">Reference proteome</keyword>
<organism evidence="1 2">
    <name type="scientific">Phlebia brevispora</name>
    <dbReference type="NCBI Taxonomy" id="194682"/>
    <lineage>
        <taxon>Eukaryota</taxon>
        <taxon>Fungi</taxon>
        <taxon>Dikarya</taxon>
        <taxon>Basidiomycota</taxon>
        <taxon>Agaricomycotina</taxon>
        <taxon>Agaricomycetes</taxon>
        <taxon>Polyporales</taxon>
        <taxon>Meruliaceae</taxon>
        <taxon>Phlebia</taxon>
    </lineage>
</organism>
<dbReference type="EMBL" id="JANHOG010000378">
    <property type="protein sequence ID" value="KAJ3554973.1"/>
    <property type="molecule type" value="Genomic_DNA"/>
</dbReference>
<comment type="caution">
    <text evidence="1">The sequence shown here is derived from an EMBL/GenBank/DDBJ whole genome shotgun (WGS) entry which is preliminary data.</text>
</comment>
<protein>
    <submittedName>
        <fullName evidence="1">Uncharacterized protein</fullName>
    </submittedName>
</protein>
<reference evidence="1" key="1">
    <citation type="submission" date="2022-07" db="EMBL/GenBank/DDBJ databases">
        <title>Genome Sequence of Phlebia brevispora.</title>
        <authorList>
            <person name="Buettner E."/>
        </authorList>
    </citation>
    <scope>NUCLEOTIDE SEQUENCE</scope>
    <source>
        <strain evidence="1">MPL23</strain>
    </source>
</reference>
<dbReference type="Proteomes" id="UP001148662">
    <property type="component" value="Unassembled WGS sequence"/>
</dbReference>
<accession>A0ACC1T7Q5</accession>
<name>A0ACC1T7Q5_9APHY</name>
<sequence length="100" mass="11670">MQTKGLPIPAGYEISQRSYPSELLDRKGKAVTYSRLWRATILDKRFRLELHLVVWHAWLDFRYRVILSHDVRYVTLETTAVEALSVSICRLGLSHAELQE</sequence>